<evidence type="ECO:0000313" key="3">
    <source>
        <dbReference type="Proteomes" id="UP000886891"/>
    </source>
</evidence>
<dbReference type="Gene3D" id="3.40.50.10140">
    <property type="entry name" value="Toll/interleukin-1 receptor homology (TIR) domain"/>
    <property type="match status" value="1"/>
</dbReference>
<dbReference type="SUPFAM" id="SSF52200">
    <property type="entry name" value="Toll/Interleukin receptor TIR domain"/>
    <property type="match status" value="1"/>
</dbReference>
<dbReference type="EMBL" id="DVOH01000047">
    <property type="protein sequence ID" value="HIV00648.1"/>
    <property type="molecule type" value="Genomic_DNA"/>
</dbReference>
<protein>
    <submittedName>
        <fullName evidence="2">Toll/interleukin-1 receptor domain-containing protein</fullName>
    </submittedName>
</protein>
<dbReference type="Pfam" id="PF13676">
    <property type="entry name" value="TIR_2"/>
    <property type="match status" value="1"/>
</dbReference>
<dbReference type="PANTHER" id="PTHR47508">
    <property type="entry name" value="SAM DOMAIN-CONTAINING PROTEIN-RELATED"/>
    <property type="match status" value="1"/>
</dbReference>
<accession>A0A9D1NDS6</accession>
<dbReference type="GO" id="GO:0007165">
    <property type="term" value="P:signal transduction"/>
    <property type="evidence" value="ECO:0007669"/>
    <property type="project" value="InterPro"/>
</dbReference>
<evidence type="ECO:0000259" key="1">
    <source>
        <dbReference type="PROSITE" id="PS50104"/>
    </source>
</evidence>
<sequence length="429" mass="49390">MERYVFISYSTQNTEIAFRIKEYLEHKGYPVWIAPTDIPVGERYCNVIEKSIRNCRCFVLLITPSILRSQWIDKEIERAIHYRKPVLGVVLEPAELNDELRFLLSNTQISDCVRSIDDGDPALQSVLRSLAFLFEEGERQAKPLAVDEFSAVRSERNMGKAQLIATAKGLIEGFLASPQRAVEVLSRLHFKEVNTYLRLLWEEVSAEEKRTIERNLIAAYRRVRLDPDVTGRREYAVKGQLIYYLTRFCAPTAEGELTDTLKAFYEGEDNVWQRQSLAYGLASAGEFEVPCDYAQKVFAGRDEDVVNRSWTLIFFGDVRDCDPYLYLDDGTAGWNKAREARLSRLKRNDPKAMAYRALDLAVLFAFYRSRNWSDFDAVDYEVIRKAEVSSPEMPKSVKKFNKSIQKELTDRLKAVRDTAQDADDRLGCT</sequence>
<name>A0A9D1NDS6_9FIRM</name>
<dbReference type="InterPro" id="IPR000157">
    <property type="entry name" value="TIR_dom"/>
</dbReference>
<dbReference type="Proteomes" id="UP000886891">
    <property type="component" value="Unassembled WGS sequence"/>
</dbReference>
<dbReference type="InterPro" id="IPR035897">
    <property type="entry name" value="Toll_tir_struct_dom_sf"/>
</dbReference>
<keyword evidence="2" id="KW-0675">Receptor</keyword>
<reference evidence="2" key="1">
    <citation type="submission" date="2020-10" db="EMBL/GenBank/DDBJ databases">
        <authorList>
            <person name="Gilroy R."/>
        </authorList>
    </citation>
    <scope>NUCLEOTIDE SEQUENCE</scope>
    <source>
        <strain evidence="2">23406</strain>
    </source>
</reference>
<organism evidence="2 3">
    <name type="scientific">Candidatus Stercoripulliclostridium merdipullorum</name>
    <dbReference type="NCBI Taxonomy" id="2840952"/>
    <lineage>
        <taxon>Bacteria</taxon>
        <taxon>Bacillati</taxon>
        <taxon>Bacillota</taxon>
        <taxon>Clostridia</taxon>
        <taxon>Eubacteriales</taxon>
        <taxon>Candidatus Stercoripulliclostridium</taxon>
    </lineage>
</organism>
<dbReference type="PANTHER" id="PTHR47508:SF1">
    <property type="entry name" value="NON-SPECIFIC SERINE_THREONINE PROTEIN KINASE"/>
    <property type="match status" value="1"/>
</dbReference>
<reference evidence="2" key="2">
    <citation type="journal article" date="2021" name="PeerJ">
        <title>Extensive microbial diversity within the chicken gut microbiome revealed by metagenomics and culture.</title>
        <authorList>
            <person name="Gilroy R."/>
            <person name="Ravi A."/>
            <person name="Getino M."/>
            <person name="Pursley I."/>
            <person name="Horton D.L."/>
            <person name="Alikhan N.F."/>
            <person name="Baker D."/>
            <person name="Gharbi K."/>
            <person name="Hall N."/>
            <person name="Watson M."/>
            <person name="Adriaenssens E.M."/>
            <person name="Foster-Nyarko E."/>
            <person name="Jarju S."/>
            <person name="Secka A."/>
            <person name="Antonio M."/>
            <person name="Oren A."/>
            <person name="Chaudhuri R.R."/>
            <person name="La Ragione R."/>
            <person name="Hildebrand F."/>
            <person name="Pallen M.J."/>
        </authorList>
    </citation>
    <scope>NUCLEOTIDE SEQUENCE</scope>
    <source>
        <strain evidence="2">23406</strain>
    </source>
</reference>
<gene>
    <name evidence="2" type="ORF">IAB14_06020</name>
</gene>
<dbReference type="PROSITE" id="PS50104">
    <property type="entry name" value="TIR"/>
    <property type="match status" value="1"/>
</dbReference>
<comment type="caution">
    <text evidence="2">The sequence shown here is derived from an EMBL/GenBank/DDBJ whole genome shotgun (WGS) entry which is preliminary data.</text>
</comment>
<evidence type="ECO:0000313" key="2">
    <source>
        <dbReference type="EMBL" id="HIV00648.1"/>
    </source>
</evidence>
<dbReference type="AlphaFoldDB" id="A0A9D1NDS6"/>
<proteinExistence type="predicted"/>
<feature type="domain" description="TIR" evidence="1">
    <location>
        <begin position="1"/>
        <end position="131"/>
    </location>
</feature>